<organism evidence="2 3">
    <name type="scientific">Asanoa ishikariensis</name>
    <dbReference type="NCBI Taxonomy" id="137265"/>
    <lineage>
        <taxon>Bacteria</taxon>
        <taxon>Bacillati</taxon>
        <taxon>Actinomycetota</taxon>
        <taxon>Actinomycetes</taxon>
        <taxon>Micromonosporales</taxon>
        <taxon>Micromonosporaceae</taxon>
        <taxon>Asanoa</taxon>
    </lineage>
</organism>
<evidence type="ECO:0000256" key="1">
    <source>
        <dbReference type="SAM" id="Phobius"/>
    </source>
</evidence>
<keyword evidence="1" id="KW-1133">Transmembrane helix</keyword>
<dbReference type="Proteomes" id="UP000199632">
    <property type="component" value="Unassembled WGS sequence"/>
</dbReference>
<proteinExistence type="predicted"/>
<dbReference type="STRING" id="137265.SAMN05421684_7267"/>
<accession>A0A1H3UGW8</accession>
<dbReference type="AlphaFoldDB" id="A0A1H3UGW8"/>
<keyword evidence="1" id="KW-0812">Transmembrane</keyword>
<feature type="transmembrane region" description="Helical" evidence="1">
    <location>
        <begin position="179"/>
        <end position="199"/>
    </location>
</feature>
<gene>
    <name evidence="2" type="ORF">SAMN05421684_7267</name>
</gene>
<evidence type="ECO:0000313" key="3">
    <source>
        <dbReference type="Proteomes" id="UP000199632"/>
    </source>
</evidence>
<dbReference type="NCBIfam" id="TIGR04222">
    <property type="entry name" value="near_uncomplex"/>
    <property type="match status" value="1"/>
</dbReference>
<dbReference type="EMBL" id="FNQB01000004">
    <property type="protein sequence ID" value="SDZ61537.1"/>
    <property type="molecule type" value="Genomic_DNA"/>
</dbReference>
<protein>
    <submittedName>
        <fullName evidence="2">TIGR04222 domain-containing protein</fullName>
    </submittedName>
</protein>
<reference evidence="3" key="1">
    <citation type="submission" date="2016-10" db="EMBL/GenBank/DDBJ databases">
        <authorList>
            <person name="Varghese N."/>
            <person name="Submissions S."/>
        </authorList>
    </citation>
    <scope>NUCLEOTIDE SEQUENCE [LARGE SCALE GENOMIC DNA]</scope>
    <source>
        <strain evidence="3">DSM 44718</strain>
    </source>
</reference>
<dbReference type="InterPro" id="IPR026467">
    <property type="entry name" value="Ser/Gly_Cys_C_dom"/>
</dbReference>
<feature type="transmembrane region" description="Helical" evidence="1">
    <location>
        <begin position="12"/>
        <end position="39"/>
    </location>
</feature>
<keyword evidence="1" id="KW-0472">Membrane</keyword>
<name>A0A1H3UGW8_9ACTN</name>
<keyword evidence="3" id="KW-1185">Reference proteome</keyword>
<dbReference type="OrthoDB" id="3358746at2"/>
<feature type="transmembrane region" description="Helical" evidence="1">
    <location>
        <begin position="147"/>
        <end position="167"/>
    </location>
</feature>
<evidence type="ECO:0000313" key="2">
    <source>
        <dbReference type="EMBL" id="SDZ61537.1"/>
    </source>
</evidence>
<sequence>MTVVSLWNSGGAYFLSLYVALAGAALVVALAARAVVWLWPGGDPGRRTPGAVDLAYLNGGFHLATLTCAVGLHRKGAINLGPASVLDVTGPLPTGAPPLMVAIHARLREPSSWPRALADRDVRAAAAALHLKLARRGLLSSPERRRWFQVTTVPLWLAAAFGVLRLLSLVGNRAEAARGATAGILVVVGTCAVVGWLLLKAPWPTLAGRQALRAAAKRVDDAERHGGEPNARELMWAVAVRGSGELLTARAQTRAADARFAEAVGVHWVPANRARKFSWEYDDWTPAQR</sequence>